<sequence>MRHLPAWALVAAAICMPVSAPVLAEDLPPAQAEAAPRFTMVPAEGGFVRLDTQTGLVSHCRRETAAADSLWRCAAIPEDTLRSPDRLSELSEEIESLGAAVAALRMRVDALERARKDETPPLAAAPSDEEMNRALDFSEELMRRFFGLVQEMKRGPDDRT</sequence>
<feature type="chain" id="PRO_5032861425" description="Secreted protein" evidence="2">
    <location>
        <begin position="25"/>
        <end position="160"/>
    </location>
</feature>
<gene>
    <name evidence="3" type="ORF">GGR25_004547</name>
</gene>
<reference evidence="3 4" key="1">
    <citation type="submission" date="2020-08" db="EMBL/GenBank/DDBJ databases">
        <title>Genomic Encyclopedia of Type Strains, Phase IV (KMG-IV): sequencing the most valuable type-strain genomes for metagenomic binning, comparative biology and taxonomic classification.</title>
        <authorList>
            <person name="Goeker M."/>
        </authorList>
    </citation>
    <scope>NUCLEOTIDE SEQUENCE [LARGE SCALE GENOMIC DNA]</scope>
    <source>
        <strain evidence="3 4">DSM 25966</strain>
    </source>
</reference>
<feature type="signal peptide" evidence="2">
    <location>
        <begin position="1"/>
        <end position="24"/>
    </location>
</feature>
<evidence type="ECO:0000313" key="4">
    <source>
        <dbReference type="Proteomes" id="UP000553963"/>
    </source>
</evidence>
<comment type="caution">
    <text evidence="3">The sequence shown here is derived from an EMBL/GenBank/DDBJ whole genome shotgun (WGS) entry which is preliminary data.</text>
</comment>
<accession>A0A840AV30</accession>
<dbReference type="RefSeq" id="WP_183401122.1">
    <property type="nucleotide sequence ID" value="NZ_JACIDS010000006.1"/>
</dbReference>
<evidence type="ECO:0000256" key="2">
    <source>
        <dbReference type="SAM" id="SignalP"/>
    </source>
</evidence>
<keyword evidence="1" id="KW-0175">Coiled coil</keyword>
<dbReference type="EMBL" id="JACIDS010000006">
    <property type="protein sequence ID" value="MBB3933474.1"/>
    <property type="molecule type" value="Genomic_DNA"/>
</dbReference>
<evidence type="ECO:0000256" key="1">
    <source>
        <dbReference type="SAM" id="Coils"/>
    </source>
</evidence>
<evidence type="ECO:0008006" key="5">
    <source>
        <dbReference type="Google" id="ProtNLM"/>
    </source>
</evidence>
<keyword evidence="4" id="KW-1185">Reference proteome</keyword>
<evidence type="ECO:0000313" key="3">
    <source>
        <dbReference type="EMBL" id="MBB3933474.1"/>
    </source>
</evidence>
<dbReference type="Proteomes" id="UP000553963">
    <property type="component" value="Unassembled WGS sequence"/>
</dbReference>
<feature type="coiled-coil region" evidence="1">
    <location>
        <begin position="87"/>
        <end position="114"/>
    </location>
</feature>
<proteinExistence type="predicted"/>
<organism evidence="3 4">
    <name type="scientific">Kaistia hirudinis</name>
    <dbReference type="NCBI Taxonomy" id="1293440"/>
    <lineage>
        <taxon>Bacteria</taxon>
        <taxon>Pseudomonadati</taxon>
        <taxon>Pseudomonadota</taxon>
        <taxon>Alphaproteobacteria</taxon>
        <taxon>Hyphomicrobiales</taxon>
        <taxon>Kaistiaceae</taxon>
        <taxon>Kaistia</taxon>
    </lineage>
</organism>
<dbReference type="AlphaFoldDB" id="A0A840AV30"/>
<keyword evidence="2" id="KW-0732">Signal</keyword>
<name>A0A840AV30_9HYPH</name>
<protein>
    <recommendedName>
        <fullName evidence="5">Secreted protein</fullName>
    </recommendedName>
</protein>